<dbReference type="CDD" id="cd06225">
    <property type="entry name" value="HAMP"/>
    <property type="match status" value="1"/>
</dbReference>
<keyword evidence="6 11" id="KW-0812">Transmembrane</keyword>
<evidence type="ECO:0000256" key="2">
    <source>
        <dbReference type="ARBA" id="ARBA00004236"/>
    </source>
</evidence>
<dbReference type="PANTHER" id="PTHR45436:SF5">
    <property type="entry name" value="SENSOR HISTIDINE KINASE TRCS"/>
    <property type="match status" value="1"/>
</dbReference>
<dbReference type="EC" id="2.7.13.3" evidence="3"/>
<evidence type="ECO:0000256" key="7">
    <source>
        <dbReference type="ARBA" id="ARBA00022777"/>
    </source>
</evidence>
<dbReference type="GO" id="GO:0005886">
    <property type="term" value="C:plasma membrane"/>
    <property type="evidence" value="ECO:0007669"/>
    <property type="project" value="UniProtKB-SubCell"/>
</dbReference>
<dbReference type="PROSITE" id="PS50109">
    <property type="entry name" value="HIS_KIN"/>
    <property type="match status" value="1"/>
</dbReference>
<evidence type="ECO:0000256" key="9">
    <source>
        <dbReference type="ARBA" id="ARBA00023012"/>
    </source>
</evidence>
<keyword evidence="15" id="KW-1185">Reference proteome</keyword>
<dbReference type="Pfam" id="PF02518">
    <property type="entry name" value="HATPase_c"/>
    <property type="match status" value="1"/>
</dbReference>
<dbReference type="Pfam" id="PF00512">
    <property type="entry name" value="HisKA"/>
    <property type="match status" value="1"/>
</dbReference>
<protein>
    <recommendedName>
        <fullName evidence="3">histidine kinase</fullName>
        <ecNumber evidence="3">2.7.13.3</ecNumber>
    </recommendedName>
</protein>
<dbReference type="InterPro" id="IPR005467">
    <property type="entry name" value="His_kinase_dom"/>
</dbReference>
<evidence type="ECO:0000256" key="11">
    <source>
        <dbReference type="SAM" id="Phobius"/>
    </source>
</evidence>
<evidence type="ECO:0000259" key="12">
    <source>
        <dbReference type="PROSITE" id="PS50109"/>
    </source>
</evidence>
<dbReference type="InterPro" id="IPR036097">
    <property type="entry name" value="HisK_dim/P_sf"/>
</dbReference>
<gene>
    <name evidence="14" type="ORF">F4560_000837</name>
</gene>
<feature type="domain" description="Histidine kinase" evidence="12">
    <location>
        <begin position="323"/>
        <end position="537"/>
    </location>
</feature>
<dbReference type="GO" id="GO:0000155">
    <property type="term" value="F:phosphorelay sensor kinase activity"/>
    <property type="evidence" value="ECO:0007669"/>
    <property type="project" value="InterPro"/>
</dbReference>
<evidence type="ECO:0000256" key="6">
    <source>
        <dbReference type="ARBA" id="ARBA00022692"/>
    </source>
</evidence>
<evidence type="ECO:0000256" key="10">
    <source>
        <dbReference type="ARBA" id="ARBA00023136"/>
    </source>
</evidence>
<dbReference type="InterPro" id="IPR004358">
    <property type="entry name" value="Sig_transdc_His_kin-like_C"/>
</dbReference>
<evidence type="ECO:0000256" key="8">
    <source>
        <dbReference type="ARBA" id="ARBA00022989"/>
    </source>
</evidence>
<evidence type="ECO:0000256" key="4">
    <source>
        <dbReference type="ARBA" id="ARBA00022553"/>
    </source>
</evidence>
<keyword evidence="10 11" id="KW-0472">Membrane</keyword>
<keyword evidence="9" id="KW-0902">Two-component regulatory system</keyword>
<keyword evidence="5 14" id="KW-0808">Transferase</keyword>
<dbReference type="InterPro" id="IPR003661">
    <property type="entry name" value="HisK_dim/P_dom"/>
</dbReference>
<dbReference type="SMART" id="SM00388">
    <property type="entry name" value="HisKA"/>
    <property type="match status" value="1"/>
</dbReference>
<dbReference type="Gene3D" id="6.10.340.10">
    <property type="match status" value="1"/>
</dbReference>
<dbReference type="EMBL" id="JACHMO010000001">
    <property type="protein sequence ID" value="MBB5801069.1"/>
    <property type="molecule type" value="Genomic_DNA"/>
</dbReference>
<evidence type="ECO:0000256" key="1">
    <source>
        <dbReference type="ARBA" id="ARBA00000085"/>
    </source>
</evidence>
<dbReference type="Pfam" id="PF00672">
    <property type="entry name" value="HAMP"/>
    <property type="match status" value="1"/>
</dbReference>
<evidence type="ECO:0000259" key="13">
    <source>
        <dbReference type="PROSITE" id="PS50885"/>
    </source>
</evidence>
<keyword evidence="7 14" id="KW-0418">Kinase</keyword>
<keyword evidence="4" id="KW-0597">Phosphoprotein</keyword>
<dbReference type="SMART" id="SM00304">
    <property type="entry name" value="HAMP"/>
    <property type="match status" value="1"/>
</dbReference>
<dbReference type="SUPFAM" id="SSF47384">
    <property type="entry name" value="Homodimeric domain of signal transducing histidine kinase"/>
    <property type="match status" value="1"/>
</dbReference>
<dbReference type="PROSITE" id="PS50885">
    <property type="entry name" value="HAMP"/>
    <property type="match status" value="1"/>
</dbReference>
<dbReference type="AlphaFoldDB" id="A0A7W9HFI8"/>
<dbReference type="InterPro" id="IPR050428">
    <property type="entry name" value="TCS_sensor_his_kinase"/>
</dbReference>
<dbReference type="PANTHER" id="PTHR45436">
    <property type="entry name" value="SENSOR HISTIDINE KINASE YKOH"/>
    <property type="match status" value="1"/>
</dbReference>
<dbReference type="PRINTS" id="PR00344">
    <property type="entry name" value="BCTRLSENSOR"/>
</dbReference>
<dbReference type="CDD" id="cd00075">
    <property type="entry name" value="HATPase"/>
    <property type="match status" value="1"/>
</dbReference>
<dbReference type="RefSeq" id="WP_184916417.1">
    <property type="nucleotide sequence ID" value="NZ_JACHMO010000001.1"/>
</dbReference>
<dbReference type="InterPro" id="IPR036890">
    <property type="entry name" value="HATPase_C_sf"/>
</dbReference>
<sequence>MSFRLRALALIMLVVVVSTAVTAWLTLTQASRQVRESVTAGQQETNRITTDLRRHGQVHGGWDGVDSLVHDLATTTGQRIRLTTGSGALLADSDVLAGQPARPVAGPPILVDPRPELVFPDALPDRSLPKIATIALWRYRSATDYARCLTKAGVEVTVGTDADGITVFTPVSGHSAGCVPAPPSPEEERADVNTLEQCLTAERIRECVQSAFSRRIDAFAPAELQVYLGALDESSPSLAAGPVAAVAAAVAFVAILGALLLSRSVLRPIRALTAASRGVGTGDLSRRVPVSGRDEIAELGRSFNRMAGDLQAAEERQRRLVGDVAHELRTPLANLRGYLEAMRDGVIAPTPELVESLHEEVLLQQRIVDDLQDLALAEAGALTYHRIDLDAAELLEGCAFLHRPLALRAGLALRVDARGPAVVHADPDRLRQVLANLVTNAVRATAPGGAVVLALTGDDETVVLSVRDSGTGIGEHDLPHVFDRFWRGDAARGRSTGGSGLGLAIVRQIVTDHGGTVAVTSTPGIGTTFTITLRRVRLGNRL</sequence>
<name>A0A7W9HFI8_9PSEU</name>
<dbReference type="SMART" id="SM00387">
    <property type="entry name" value="HATPase_c"/>
    <property type="match status" value="1"/>
</dbReference>
<evidence type="ECO:0000313" key="15">
    <source>
        <dbReference type="Proteomes" id="UP000552097"/>
    </source>
</evidence>
<dbReference type="Proteomes" id="UP000552097">
    <property type="component" value="Unassembled WGS sequence"/>
</dbReference>
<proteinExistence type="predicted"/>
<dbReference type="InterPro" id="IPR003660">
    <property type="entry name" value="HAMP_dom"/>
</dbReference>
<comment type="caution">
    <text evidence="14">The sequence shown here is derived from an EMBL/GenBank/DDBJ whole genome shotgun (WGS) entry which is preliminary data.</text>
</comment>
<feature type="transmembrane region" description="Helical" evidence="11">
    <location>
        <begin position="238"/>
        <end position="261"/>
    </location>
</feature>
<reference evidence="14 15" key="1">
    <citation type="submission" date="2020-08" db="EMBL/GenBank/DDBJ databases">
        <title>Sequencing the genomes of 1000 actinobacteria strains.</title>
        <authorList>
            <person name="Klenk H.-P."/>
        </authorList>
    </citation>
    <scope>NUCLEOTIDE SEQUENCE [LARGE SCALE GENOMIC DNA]</scope>
    <source>
        <strain evidence="14 15">DSM 45486</strain>
    </source>
</reference>
<dbReference type="InterPro" id="IPR003594">
    <property type="entry name" value="HATPase_dom"/>
</dbReference>
<dbReference type="Gene3D" id="1.10.287.130">
    <property type="match status" value="1"/>
</dbReference>
<accession>A0A7W9HFI8</accession>
<organism evidence="14 15">
    <name type="scientific">Saccharothrix ecbatanensis</name>
    <dbReference type="NCBI Taxonomy" id="1105145"/>
    <lineage>
        <taxon>Bacteria</taxon>
        <taxon>Bacillati</taxon>
        <taxon>Actinomycetota</taxon>
        <taxon>Actinomycetes</taxon>
        <taxon>Pseudonocardiales</taxon>
        <taxon>Pseudonocardiaceae</taxon>
        <taxon>Saccharothrix</taxon>
    </lineage>
</organism>
<dbReference type="SUPFAM" id="SSF55874">
    <property type="entry name" value="ATPase domain of HSP90 chaperone/DNA topoisomerase II/histidine kinase"/>
    <property type="match status" value="1"/>
</dbReference>
<comment type="subcellular location">
    <subcellularLocation>
        <location evidence="2">Cell membrane</location>
    </subcellularLocation>
</comment>
<feature type="domain" description="HAMP" evidence="13">
    <location>
        <begin position="263"/>
        <end position="315"/>
    </location>
</feature>
<evidence type="ECO:0000313" key="14">
    <source>
        <dbReference type="EMBL" id="MBB5801069.1"/>
    </source>
</evidence>
<evidence type="ECO:0000256" key="3">
    <source>
        <dbReference type="ARBA" id="ARBA00012438"/>
    </source>
</evidence>
<dbReference type="Gene3D" id="3.30.565.10">
    <property type="entry name" value="Histidine kinase-like ATPase, C-terminal domain"/>
    <property type="match status" value="1"/>
</dbReference>
<comment type="catalytic activity">
    <reaction evidence="1">
        <text>ATP + protein L-histidine = ADP + protein N-phospho-L-histidine.</text>
        <dbReference type="EC" id="2.7.13.3"/>
    </reaction>
</comment>
<dbReference type="FunFam" id="3.30.565.10:FF:000006">
    <property type="entry name" value="Sensor histidine kinase WalK"/>
    <property type="match status" value="1"/>
</dbReference>
<evidence type="ECO:0000256" key="5">
    <source>
        <dbReference type="ARBA" id="ARBA00022679"/>
    </source>
</evidence>
<dbReference type="SUPFAM" id="SSF158472">
    <property type="entry name" value="HAMP domain-like"/>
    <property type="match status" value="1"/>
</dbReference>
<keyword evidence="8 11" id="KW-1133">Transmembrane helix</keyword>
<dbReference type="CDD" id="cd00082">
    <property type="entry name" value="HisKA"/>
    <property type="match status" value="1"/>
</dbReference>